<dbReference type="Gene3D" id="3.30.70.1450">
    <property type="entry name" value="Regulator of K+ conductance, C-terminal domain"/>
    <property type="match status" value="1"/>
</dbReference>
<dbReference type="Pfam" id="PF02080">
    <property type="entry name" value="TrkA_C"/>
    <property type="match status" value="1"/>
</dbReference>
<feature type="transmembrane region" description="Helical" evidence="7">
    <location>
        <begin position="6"/>
        <end position="23"/>
    </location>
</feature>
<keyword evidence="4" id="KW-0677">Repeat</keyword>
<dbReference type="InterPro" id="IPR036721">
    <property type="entry name" value="RCK_C_sf"/>
</dbReference>
<feature type="transmembrane region" description="Helical" evidence="7">
    <location>
        <begin position="192"/>
        <end position="211"/>
    </location>
</feature>
<keyword evidence="2" id="KW-0813">Transport</keyword>
<feature type="transmembrane region" description="Helical" evidence="7">
    <location>
        <begin position="508"/>
        <end position="538"/>
    </location>
</feature>
<feature type="transmembrane region" description="Helical" evidence="7">
    <location>
        <begin position="159"/>
        <end position="180"/>
    </location>
</feature>
<organism evidence="9 10">
    <name type="scientific">Aurantiacibacter gilvus</name>
    <dbReference type="NCBI Taxonomy" id="3139141"/>
    <lineage>
        <taxon>Bacteria</taxon>
        <taxon>Pseudomonadati</taxon>
        <taxon>Pseudomonadota</taxon>
        <taxon>Alphaproteobacteria</taxon>
        <taxon>Sphingomonadales</taxon>
        <taxon>Erythrobacteraceae</taxon>
        <taxon>Aurantiacibacter</taxon>
    </lineage>
</organism>
<keyword evidence="3 7" id="KW-0812">Transmembrane</keyword>
<evidence type="ECO:0000313" key="9">
    <source>
        <dbReference type="EMBL" id="MEL1250427.1"/>
    </source>
</evidence>
<name>A0ABU9IDC9_9SPHN</name>
<evidence type="ECO:0000259" key="8">
    <source>
        <dbReference type="PROSITE" id="PS51202"/>
    </source>
</evidence>
<feature type="transmembrane region" description="Helical" evidence="7">
    <location>
        <begin position="550"/>
        <end position="568"/>
    </location>
</feature>
<dbReference type="PANTHER" id="PTHR43652">
    <property type="entry name" value="BASIC AMINO ACID ANTIPORTER YFCC-RELATED"/>
    <property type="match status" value="1"/>
</dbReference>
<dbReference type="InterPro" id="IPR006037">
    <property type="entry name" value="RCK_C"/>
</dbReference>
<evidence type="ECO:0000256" key="7">
    <source>
        <dbReference type="SAM" id="Phobius"/>
    </source>
</evidence>
<keyword evidence="10" id="KW-1185">Reference proteome</keyword>
<dbReference type="Proteomes" id="UP001497045">
    <property type="component" value="Unassembled WGS sequence"/>
</dbReference>
<protein>
    <submittedName>
        <fullName evidence="9">SLC13 family permease</fullName>
    </submittedName>
</protein>
<dbReference type="InterPro" id="IPR004680">
    <property type="entry name" value="Cit_transptr-like_dom"/>
</dbReference>
<sequence length="610" mass="65009">MIEAPSFHAIAAMALTVVVFYMFVRGRISVEIISLLAIAIIAVGLYFFPMPHTQPTDGLQLAFSGFGHYALITICALMVMGRGLVVTGALEPAARLLERVFKVNLQLGLLLSLVLAFVLSMGVNNTPVLVLLIPIFVTLAVRGAMPASRTLMPLNASSLLGGMATTIGTSTNILVVSIAVDLGMREMGVFEFTPIVLAASVIALPYIWLVMPRMLRDNSPEKGQGQRWFSTHLRVPQTSMLIDKHFDEVVGMLPEEFRFDERPSGPFEAGQRFRVSGTHDALEEAVRLLKGQIAPGWVVNDVQRSATANSEDINVVEMVVTGDSRLVGRTLSTSGIANRYGVAVLGIHRPARLLGSEPDDIHGEIRISEGDVMLVMGLTPALAEFAQNDALLQLEGGREVPRRSKAVLAAAIMGVAVALASVGIPFYGSQGFYMLNVPIAIASLAGAIVMFLTGCVKFDRVGRALSGQVIVLVAASITIGRLILDSGAAGWLGEALSLGLQHLEPAGVIAAIMLFVTLLTNFASNATAATVGTPIAFAIANQLDLPPEPLVLAVLFGCNLCYATPIAYQTNMLIMAEGNYTFGDYVKTGVPLVLIMVTALSFLLARSYGM</sequence>
<feature type="transmembrane region" description="Helical" evidence="7">
    <location>
        <begin position="464"/>
        <end position="484"/>
    </location>
</feature>
<feature type="transmembrane region" description="Helical" evidence="7">
    <location>
        <begin position="30"/>
        <end position="48"/>
    </location>
</feature>
<feature type="transmembrane region" description="Helical" evidence="7">
    <location>
        <begin position="588"/>
        <end position="605"/>
    </location>
</feature>
<evidence type="ECO:0000256" key="3">
    <source>
        <dbReference type="ARBA" id="ARBA00022692"/>
    </source>
</evidence>
<comment type="caution">
    <text evidence="9">The sequence shown here is derived from an EMBL/GenBank/DDBJ whole genome shotgun (WGS) entry which is preliminary data.</text>
</comment>
<accession>A0ABU9IDC9</accession>
<proteinExistence type="predicted"/>
<feature type="domain" description="RCK C-terminal" evidence="8">
    <location>
        <begin position="300"/>
        <end position="391"/>
    </location>
</feature>
<evidence type="ECO:0000256" key="5">
    <source>
        <dbReference type="ARBA" id="ARBA00022989"/>
    </source>
</evidence>
<evidence type="ECO:0000313" key="10">
    <source>
        <dbReference type="Proteomes" id="UP001497045"/>
    </source>
</evidence>
<keyword evidence="5 7" id="KW-1133">Transmembrane helix</keyword>
<dbReference type="Pfam" id="PF03600">
    <property type="entry name" value="CitMHS"/>
    <property type="match status" value="2"/>
</dbReference>
<evidence type="ECO:0000256" key="6">
    <source>
        <dbReference type="ARBA" id="ARBA00023136"/>
    </source>
</evidence>
<feature type="transmembrane region" description="Helical" evidence="7">
    <location>
        <begin position="103"/>
        <end position="122"/>
    </location>
</feature>
<dbReference type="SUPFAM" id="SSF116726">
    <property type="entry name" value="TrkA C-terminal domain-like"/>
    <property type="match status" value="1"/>
</dbReference>
<reference evidence="9 10" key="1">
    <citation type="submission" date="2024-04" db="EMBL/GenBank/DDBJ databases">
        <title>Aurantiacibacter sp. DGU6 16S ribosomal RNA gene Genome sequencing and assembly.</title>
        <authorList>
            <person name="Park S."/>
        </authorList>
    </citation>
    <scope>NUCLEOTIDE SEQUENCE [LARGE SCALE GENOMIC DNA]</scope>
    <source>
        <strain evidence="9 10">DGU6</strain>
    </source>
</reference>
<comment type="subcellular location">
    <subcellularLocation>
        <location evidence="1">Membrane</location>
        <topology evidence="1">Multi-pass membrane protein</topology>
    </subcellularLocation>
</comment>
<evidence type="ECO:0000256" key="2">
    <source>
        <dbReference type="ARBA" id="ARBA00022448"/>
    </source>
</evidence>
<feature type="transmembrane region" description="Helical" evidence="7">
    <location>
        <begin position="406"/>
        <end position="427"/>
    </location>
</feature>
<dbReference type="PANTHER" id="PTHR43652:SF2">
    <property type="entry name" value="BASIC AMINO ACID ANTIPORTER YFCC-RELATED"/>
    <property type="match status" value="1"/>
</dbReference>
<feature type="transmembrane region" description="Helical" evidence="7">
    <location>
        <begin position="128"/>
        <end position="147"/>
    </location>
</feature>
<feature type="transmembrane region" description="Helical" evidence="7">
    <location>
        <begin position="68"/>
        <end position="91"/>
    </location>
</feature>
<dbReference type="RefSeq" id="WP_341672946.1">
    <property type="nucleotide sequence ID" value="NZ_JBBYHV010000001.1"/>
</dbReference>
<evidence type="ECO:0000256" key="1">
    <source>
        <dbReference type="ARBA" id="ARBA00004141"/>
    </source>
</evidence>
<dbReference type="InterPro" id="IPR051679">
    <property type="entry name" value="DASS-Related_Transporters"/>
</dbReference>
<dbReference type="PROSITE" id="PS51202">
    <property type="entry name" value="RCK_C"/>
    <property type="match status" value="1"/>
</dbReference>
<feature type="transmembrane region" description="Helical" evidence="7">
    <location>
        <begin position="433"/>
        <end position="452"/>
    </location>
</feature>
<dbReference type="EMBL" id="JBBYHV010000001">
    <property type="protein sequence ID" value="MEL1250427.1"/>
    <property type="molecule type" value="Genomic_DNA"/>
</dbReference>
<evidence type="ECO:0000256" key="4">
    <source>
        <dbReference type="ARBA" id="ARBA00022737"/>
    </source>
</evidence>
<gene>
    <name evidence="9" type="ORF">AAEO60_07065</name>
</gene>
<keyword evidence="6 7" id="KW-0472">Membrane</keyword>